<proteinExistence type="predicted"/>
<organism evidence="1 2">
    <name type="scientific">Glaciecola nitratireducens (strain JCM 12485 / KCTC 12276 / FR1064)</name>
    <dbReference type="NCBI Taxonomy" id="1085623"/>
    <lineage>
        <taxon>Bacteria</taxon>
        <taxon>Pseudomonadati</taxon>
        <taxon>Pseudomonadota</taxon>
        <taxon>Gammaproteobacteria</taxon>
        <taxon>Alteromonadales</taxon>
        <taxon>Alteromonadaceae</taxon>
        <taxon>Brumicola</taxon>
    </lineage>
</organism>
<keyword evidence="2" id="KW-1185">Reference proteome</keyword>
<dbReference type="HOGENOM" id="CLU_3290311_0_0_6"/>
<dbReference type="AlphaFoldDB" id="G4QN27"/>
<evidence type="ECO:0000313" key="1">
    <source>
        <dbReference type="EMBL" id="AEP31446.1"/>
    </source>
</evidence>
<dbReference type="KEGG" id="gni:GNIT_3352"/>
<reference evidence="1 2" key="1">
    <citation type="journal article" date="2011" name="J. Bacteriol.">
        <title>Complete genome sequence of seawater bacterium Glaciecola nitratireducens FR1064T.</title>
        <authorList>
            <person name="Bian F."/>
            <person name="Qin Q.L."/>
            <person name="Xie B.B."/>
            <person name="Shu Y.L."/>
            <person name="Zhang X.Y."/>
            <person name="Yu Y."/>
            <person name="Chen B."/>
            <person name="Chen X.L."/>
            <person name="Zhou B.C."/>
            <person name="Zhang Y.Z."/>
        </authorList>
    </citation>
    <scope>NUCLEOTIDE SEQUENCE [LARGE SCALE GENOMIC DNA]</scope>
    <source>
        <strain evidence="2">JCM 12485 / KCTC 12276 / FR1064</strain>
    </source>
</reference>
<dbReference type="Proteomes" id="UP000009282">
    <property type="component" value="Chromosome"/>
</dbReference>
<sequence>MFDVSFLRFKKMAKYKSNVSFFLQCRQAWQEISETAELTH</sequence>
<gene>
    <name evidence="1" type="ordered locus">GNIT_3352</name>
</gene>
<evidence type="ECO:0000313" key="2">
    <source>
        <dbReference type="Proteomes" id="UP000009282"/>
    </source>
</evidence>
<name>G4QN27_GLANF</name>
<dbReference type="EMBL" id="CP003060">
    <property type="protein sequence ID" value="AEP31446.1"/>
    <property type="molecule type" value="Genomic_DNA"/>
</dbReference>
<accession>G4QN27</accession>
<protein>
    <submittedName>
        <fullName evidence="1">Uncharacterized protein</fullName>
    </submittedName>
</protein>